<evidence type="ECO:0000256" key="6">
    <source>
        <dbReference type="RuleBase" id="RU000304"/>
    </source>
</evidence>
<dbReference type="EMBL" id="LSRX01000326">
    <property type="protein sequence ID" value="OLQ00484.1"/>
    <property type="molecule type" value="Genomic_DNA"/>
</dbReference>
<evidence type="ECO:0000313" key="9">
    <source>
        <dbReference type="Proteomes" id="UP000186817"/>
    </source>
</evidence>
<keyword evidence="2 5" id="KW-0547">Nucleotide-binding</keyword>
<dbReference type="InterPro" id="IPR017441">
    <property type="entry name" value="Protein_kinase_ATP_BS"/>
</dbReference>
<keyword evidence="1" id="KW-0808">Transferase</keyword>
<dbReference type="InterPro" id="IPR008271">
    <property type="entry name" value="Ser/Thr_kinase_AS"/>
</dbReference>
<feature type="binding site" evidence="5">
    <location>
        <position position="48"/>
    </location>
    <ligand>
        <name>ATP</name>
        <dbReference type="ChEBI" id="CHEBI:30616"/>
    </ligand>
</feature>
<dbReference type="PANTHER" id="PTHR48016">
    <property type="entry name" value="MAP KINASE KINASE KINASE SSK2-RELATED-RELATED"/>
    <property type="match status" value="1"/>
</dbReference>
<dbReference type="OMA" id="IEYMAGG"/>
<keyword evidence="3 8" id="KW-0418">Kinase</keyword>
<dbReference type="PROSITE" id="PS00108">
    <property type="entry name" value="PROTEIN_KINASE_ST"/>
    <property type="match status" value="1"/>
</dbReference>
<comment type="similarity">
    <text evidence="6">Belongs to the protein kinase superfamily.</text>
</comment>
<protein>
    <submittedName>
        <fullName evidence="8">Mitogen-activated protein kinase kinase kinase A</fullName>
    </submittedName>
</protein>
<dbReference type="SUPFAM" id="SSF56112">
    <property type="entry name" value="Protein kinase-like (PK-like)"/>
    <property type="match status" value="1"/>
</dbReference>
<dbReference type="Gene3D" id="1.10.510.10">
    <property type="entry name" value="Transferase(Phosphotransferase) domain 1"/>
    <property type="match status" value="1"/>
</dbReference>
<sequence length="292" mass="31981">MHPWLCSVKPASPLGGFAWVKGSTIGVGSHGCVFKALDKTTGKIFAVKQGILDDGNGGGEDQKYRERLEAELTICKDLIHDNIVETLGFEYAENHLYIYLEYVPGGSMSKVLHEFGALNNNLLTNSTAGVLQGLNYLHTRDPPVVHRDIKGANILVSLDFTVKLSDFGCSKRSSVTTSFTTIGSIPWMAPEVIQQVDGYGRKADIWSLGCVVLEMATAEKPWGNGAFENVMAALRHISMTEEVPPIPASMDDAGRSFVRSCLKRNADERPMSWDLLSHSFVKDAISELGRTF</sequence>
<dbReference type="Pfam" id="PF00069">
    <property type="entry name" value="Pkinase"/>
    <property type="match status" value="1"/>
</dbReference>
<dbReference type="PANTHER" id="PTHR48016:SF56">
    <property type="entry name" value="MAPKK KINASE"/>
    <property type="match status" value="1"/>
</dbReference>
<comment type="caution">
    <text evidence="8">The sequence shown here is derived from an EMBL/GenBank/DDBJ whole genome shotgun (WGS) entry which is preliminary data.</text>
</comment>
<keyword evidence="9" id="KW-1185">Reference proteome</keyword>
<dbReference type="OrthoDB" id="2914378at2759"/>
<proteinExistence type="inferred from homology"/>
<dbReference type="CDD" id="cd06606">
    <property type="entry name" value="STKc_MAPKKK"/>
    <property type="match status" value="1"/>
</dbReference>
<evidence type="ECO:0000256" key="5">
    <source>
        <dbReference type="PROSITE-ProRule" id="PRU10141"/>
    </source>
</evidence>
<dbReference type="Proteomes" id="UP000186817">
    <property type="component" value="Unassembled WGS sequence"/>
</dbReference>
<keyword evidence="4 5" id="KW-0067">ATP-binding</keyword>
<reference evidence="8 9" key="1">
    <citation type="submission" date="2016-02" db="EMBL/GenBank/DDBJ databases">
        <title>Genome analysis of coral dinoflagellate symbionts highlights evolutionary adaptations to a symbiotic lifestyle.</title>
        <authorList>
            <person name="Aranda M."/>
            <person name="Li Y."/>
            <person name="Liew Y.J."/>
            <person name="Baumgarten S."/>
            <person name="Simakov O."/>
            <person name="Wilson M."/>
            <person name="Piel J."/>
            <person name="Ashoor H."/>
            <person name="Bougouffa S."/>
            <person name="Bajic V.B."/>
            <person name="Ryu T."/>
            <person name="Ravasi T."/>
            <person name="Bayer T."/>
            <person name="Micklem G."/>
            <person name="Kim H."/>
            <person name="Bhak J."/>
            <person name="Lajeunesse T.C."/>
            <person name="Voolstra C.R."/>
        </authorList>
    </citation>
    <scope>NUCLEOTIDE SEQUENCE [LARGE SCALE GENOMIC DNA]</scope>
    <source>
        <strain evidence="8 9">CCMP2467</strain>
    </source>
</reference>
<accession>A0A1Q9DZ76</accession>
<dbReference type="AlphaFoldDB" id="A0A1Q9DZ76"/>
<dbReference type="InterPro" id="IPR000719">
    <property type="entry name" value="Prot_kinase_dom"/>
</dbReference>
<dbReference type="PROSITE" id="PS00107">
    <property type="entry name" value="PROTEIN_KINASE_ATP"/>
    <property type="match status" value="1"/>
</dbReference>
<dbReference type="SMART" id="SM00220">
    <property type="entry name" value="S_TKc"/>
    <property type="match status" value="1"/>
</dbReference>
<dbReference type="PROSITE" id="PS50011">
    <property type="entry name" value="PROTEIN_KINASE_DOM"/>
    <property type="match status" value="1"/>
</dbReference>
<dbReference type="GO" id="GO:0004674">
    <property type="term" value="F:protein serine/threonine kinase activity"/>
    <property type="evidence" value="ECO:0007669"/>
    <property type="project" value="UniProtKB-KW"/>
</dbReference>
<dbReference type="GO" id="GO:0005524">
    <property type="term" value="F:ATP binding"/>
    <property type="evidence" value="ECO:0007669"/>
    <property type="project" value="UniProtKB-UniRule"/>
</dbReference>
<dbReference type="InterPro" id="IPR011009">
    <property type="entry name" value="Kinase-like_dom_sf"/>
</dbReference>
<evidence type="ECO:0000313" key="8">
    <source>
        <dbReference type="EMBL" id="OLQ00484.1"/>
    </source>
</evidence>
<evidence type="ECO:0000256" key="1">
    <source>
        <dbReference type="ARBA" id="ARBA00022679"/>
    </source>
</evidence>
<evidence type="ECO:0000259" key="7">
    <source>
        <dbReference type="PROSITE" id="PS50011"/>
    </source>
</evidence>
<organism evidence="8 9">
    <name type="scientific">Symbiodinium microadriaticum</name>
    <name type="common">Dinoflagellate</name>
    <name type="synonym">Zooxanthella microadriatica</name>
    <dbReference type="NCBI Taxonomy" id="2951"/>
    <lineage>
        <taxon>Eukaryota</taxon>
        <taxon>Sar</taxon>
        <taxon>Alveolata</taxon>
        <taxon>Dinophyceae</taxon>
        <taxon>Suessiales</taxon>
        <taxon>Symbiodiniaceae</taxon>
        <taxon>Symbiodinium</taxon>
    </lineage>
</organism>
<evidence type="ECO:0000256" key="2">
    <source>
        <dbReference type="ARBA" id="ARBA00022741"/>
    </source>
</evidence>
<feature type="domain" description="Protein kinase" evidence="7">
    <location>
        <begin position="19"/>
        <end position="281"/>
    </location>
</feature>
<keyword evidence="6" id="KW-0723">Serine/threonine-protein kinase</keyword>
<gene>
    <name evidence="8" type="primary">mkkA</name>
    <name evidence="8" type="ORF">AK812_SmicGene16869</name>
</gene>
<name>A0A1Q9DZ76_SYMMI</name>
<evidence type="ECO:0000256" key="4">
    <source>
        <dbReference type="ARBA" id="ARBA00022840"/>
    </source>
</evidence>
<evidence type="ECO:0000256" key="3">
    <source>
        <dbReference type="ARBA" id="ARBA00022777"/>
    </source>
</evidence>
<dbReference type="InterPro" id="IPR050538">
    <property type="entry name" value="MAP_kinase_kinase_kinase"/>
</dbReference>